<name>A0A9P3L717_9APHY</name>
<organism evidence="1 2">
    <name type="scientific">Phanerochaete sordida</name>
    <dbReference type="NCBI Taxonomy" id="48140"/>
    <lineage>
        <taxon>Eukaryota</taxon>
        <taxon>Fungi</taxon>
        <taxon>Dikarya</taxon>
        <taxon>Basidiomycota</taxon>
        <taxon>Agaricomycotina</taxon>
        <taxon>Agaricomycetes</taxon>
        <taxon>Polyporales</taxon>
        <taxon>Phanerochaetaceae</taxon>
        <taxon>Phanerochaete</taxon>
    </lineage>
</organism>
<dbReference type="Proteomes" id="UP000703269">
    <property type="component" value="Unassembled WGS sequence"/>
</dbReference>
<dbReference type="OrthoDB" id="10534501at2759"/>
<proteinExistence type="predicted"/>
<evidence type="ECO:0000313" key="2">
    <source>
        <dbReference type="Proteomes" id="UP000703269"/>
    </source>
</evidence>
<gene>
    <name evidence="1" type="ORF">PsYK624_006570</name>
</gene>
<reference evidence="1 2" key="1">
    <citation type="submission" date="2021-08" db="EMBL/GenBank/DDBJ databases">
        <title>Draft Genome Sequence of Phanerochaete sordida strain YK-624.</title>
        <authorList>
            <person name="Mori T."/>
            <person name="Dohra H."/>
            <person name="Suzuki T."/>
            <person name="Kawagishi H."/>
            <person name="Hirai H."/>
        </authorList>
    </citation>
    <scope>NUCLEOTIDE SEQUENCE [LARGE SCALE GENOMIC DNA]</scope>
    <source>
        <strain evidence="1 2">YK-624</strain>
    </source>
</reference>
<protein>
    <submittedName>
        <fullName evidence="1">Uncharacterized protein</fullName>
    </submittedName>
</protein>
<sequence length="184" mass="20750">MLLSEADEQLLDTFDPPPPYEEEYDLYLFRPSRAPLQPIPSLSNAILGSYAVRGHPVAVPQQEVADPRPHHVSTSNSYDAPFAYTIRNARPPSFHLPFPPPQDLYPVELDELALHVRNLENLVFEERASVAESSFEQLTEIGYSPLFCSGLTLKSRHISGPLKTLYQKVQHTVKKLMLRSRGDA</sequence>
<dbReference type="EMBL" id="BPQB01000001">
    <property type="protein sequence ID" value="GJE84581.1"/>
    <property type="molecule type" value="Genomic_DNA"/>
</dbReference>
<evidence type="ECO:0000313" key="1">
    <source>
        <dbReference type="EMBL" id="GJE84581.1"/>
    </source>
</evidence>
<accession>A0A9P3L717</accession>
<comment type="caution">
    <text evidence="1">The sequence shown here is derived from an EMBL/GenBank/DDBJ whole genome shotgun (WGS) entry which is preliminary data.</text>
</comment>
<dbReference type="AlphaFoldDB" id="A0A9P3L717"/>
<keyword evidence="2" id="KW-1185">Reference proteome</keyword>